<dbReference type="GO" id="GO:0003677">
    <property type="term" value="F:DNA binding"/>
    <property type="evidence" value="ECO:0007669"/>
    <property type="project" value="UniProtKB-KW"/>
</dbReference>
<evidence type="ECO:0000313" key="6">
    <source>
        <dbReference type="Proteomes" id="UP000295507"/>
    </source>
</evidence>
<dbReference type="SMART" id="SM00411">
    <property type="entry name" value="BHL"/>
    <property type="match status" value="1"/>
</dbReference>
<organism evidence="5 6">
    <name type="scientific">Rhizobium azibense</name>
    <dbReference type="NCBI Taxonomy" id="1136135"/>
    <lineage>
        <taxon>Bacteria</taxon>
        <taxon>Pseudomonadati</taxon>
        <taxon>Pseudomonadota</taxon>
        <taxon>Alphaproteobacteria</taxon>
        <taxon>Hyphomicrobiales</taxon>
        <taxon>Rhizobiaceae</taxon>
        <taxon>Rhizobium/Agrobacterium group</taxon>
        <taxon>Rhizobium</taxon>
    </lineage>
</organism>
<dbReference type="AlphaFoldDB" id="A0A4R3RI64"/>
<sequence length="101" mass="10693">MKAAKQKEYQVSASKSDIVDRVSEETGVSKAVASNIITKAFDQVASALASDGEVKIHGFGNFVVKATKERQARNPATGVTITVPAGRKVSFKPSSDLKKAI</sequence>
<dbReference type="SUPFAM" id="SSF47729">
    <property type="entry name" value="IHF-like DNA-binding proteins"/>
    <property type="match status" value="1"/>
</dbReference>
<accession>A0A4R3RI64</accession>
<keyword evidence="3 5" id="KW-0238">DNA-binding</keyword>
<evidence type="ECO:0000256" key="3">
    <source>
        <dbReference type="ARBA" id="ARBA00023125"/>
    </source>
</evidence>
<evidence type="ECO:0000256" key="2">
    <source>
        <dbReference type="ARBA" id="ARBA00023067"/>
    </source>
</evidence>
<dbReference type="PRINTS" id="PR01727">
    <property type="entry name" value="DNABINDINGHU"/>
</dbReference>
<dbReference type="Proteomes" id="UP000295507">
    <property type="component" value="Unassembled WGS sequence"/>
</dbReference>
<evidence type="ECO:0000313" key="5">
    <source>
        <dbReference type="EMBL" id="TCU34069.1"/>
    </source>
</evidence>
<evidence type="ECO:0000256" key="1">
    <source>
        <dbReference type="ARBA" id="ARBA00010529"/>
    </source>
</evidence>
<reference evidence="5 6" key="1">
    <citation type="submission" date="2019-03" db="EMBL/GenBank/DDBJ databases">
        <title>Genomic Encyclopedia of Type Strains, Phase IV (KMG-V): Genome sequencing to study the core and pangenomes of soil and plant-associated prokaryotes.</title>
        <authorList>
            <person name="Whitman W."/>
        </authorList>
    </citation>
    <scope>NUCLEOTIDE SEQUENCE [LARGE SCALE GENOMIC DNA]</scope>
    <source>
        <strain evidence="5 6">IE4868</strain>
    </source>
</reference>
<dbReference type="GO" id="GO:0030261">
    <property type="term" value="P:chromosome condensation"/>
    <property type="evidence" value="ECO:0007669"/>
    <property type="project" value="UniProtKB-KW"/>
</dbReference>
<comment type="caution">
    <text evidence="5">The sequence shown here is derived from an EMBL/GenBank/DDBJ whole genome shotgun (WGS) entry which is preliminary data.</text>
</comment>
<dbReference type="GO" id="GO:0030527">
    <property type="term" value="F:structural constituent of chromatin"/>
    <property type="evidence" value="ECO:0007669"/>
    <property type="project" value="InterPro"/>
</dbReference>
<proteinExistence type="inferred from homology"/>
<dbReference type="EMBL" id="SMBK01000013">
    <property type="protein sequence ID" value="TCU34069.1"/>
    <property type="molecule type" value="Genomic_DNA"/>
</dbReference>
<name>A0A4R3RI64_9HYPH</name>
<protein>
    <submittedName>
        <fullName evidence="5">DNA-binding protein HU-beta</fullName>
    </submittedName>
</protein>
<dbReference type="InterPro" id="IPR010992">
    <property type="entry name" value="IHF-like_DNA-bd_dom_sf"/>
</dbReference>
<gene>
    <name evidence="5" type="ORF">EV129_11352</name>
</gene>
<dbReference type="Gene3D" id="4.10.520.10">
    <property type="entry name" value="IHF-like DNA-binding proteins"/>
    <property type="match status" value="1"/>
</dbReference>
<evidence type="ECO:0000256" key="4">
    <source>
        <dbReference type="RuleBase" id="RU003939"/>
    </source>
</evidence>
<dbReference type="InterPro" id="IPR000119">
    <property type="entry name" value="Hist_DNA-bd"/>
</dbReference>
<dbReference type="PANTHER" id="PTHR33175">
    <property type="entry name" value="DNA-BINDING PROTEIN HU"/>
    <property type="match status" value="1"/>
</dbReference>
<keyword evidence="2" id="KW-0226">DNA condensation</keyword>
<dbReference type="PANTHER" id="PTHR33175:SF3">
    <property type="entry name" value="DNA-BINDING PROTEIN HU-BETA"/>
    <property type="match status" value="1"/>
</dbReference>
<dbReference type="Pfam" id="PF00216">
    <property type="entry name" value="Bac_DNA_binding"/>
    <property type="match status" value="1"/>
</dbReference>
<comment type="similarity">
    <text evidence="1 4">Belongs to the bacterial histone-like protein family.</text>
</comment>